<proteinExistence type="inferred from homology"/>
<dbReference type="InterPro" id="IPR024188">
    <property type="entry name" value="GltB"/>
</dbReference>
<dbReference type="OrthoDB" id="9795032at2"/>
<dbReference type="SUPFAM" id="SSF51395">
    <property type="entry name" value="FMN-linked oxidoreductases"/>
    <property type="match status" value="1"/>
</dbReference>
<evidence type="ECO:0000256" key="1">
    <source>
        <dbReference type="ARBA" id="ARBA00009716"/>
    </source>
</evidence>
<name>Q0VPM6_ALCBS</name>
<dbReference type="Gene3D" id="3.20.20.70">
    <property type="entry name" value="Aldolase class I"/>
    <property type="match status" value="1"/>
</dbReference>
<sequence length="524" mass="57727">MFPEYLEPWMNNAIAWLELIFLLLTLLVILVAAGFWLQDRFFQKRHAIRRNYPLIGRFRYFFETLGEFFRQYFFAMDREELPFNRAQRTWVYRASKDLSNTMAFGSTKQIGAGRVIFMNCPYPTLEKNAAKTLPLMIGPHCDQPYAAPSFFNVSGMSFGALSRPAVQALSHGAAIAHCWMNTGEGGLSPYHLEGGCDVVFQVGTARYGVRDADGKLDDERLAAIAARQQVKMIEIKLSQGAKPGKGGILPADKVTQEIAAIRGIPAGQASISPNGQPGVNSADDLLDLIAHVRKVSGKPTGIKCVLGAWSWVEDLFLAIHERGMESAPDFITIDSGDGGTGAAPMSLMDDVGLYLAESLPLLVDLRDGYGLTDRIRIIASGKLITPSMVAWAIAVGADFCVSARGYMFALGCVQALQCNRNTCPTGVTTHNPRLQRGLIPAEKSLRVAHFHNNLVKEVETIAHSCGVTEPRELRRYHARMLSSNGESIPLDRLWPPVEPGIYLREGRPSEKQPFMRWQGIGTGP</sequence>
<dbReference type="EMBL" id="AM286690">
    <property type="protein sequence ID" value="CAL16872.1"/>
    <property type="molecule type" value="Genomic_DNA"/>
</dbReference>
<dbReference type="Pfam" id="PF01645">
    <property type="entry name" value="Glu_synthase"/>
    <property type="match status" value="1"/>
</dbReference>
<evidence type="ECO:0000313" key="6">
    <source>
        <dbReference type="Proteomes" id="UP000008871"/>
    </source>
</evidence>
<evidence type="ECO:0000256" key="3">
    <source>
        <dbReference type="SAM" id="Phobius"/>
    </source>
</evidence>
<keyword evidence="3" id="KW-0812">Transmembrane</keyword>
<keyword evidence="6" id="KW-1185">Reference proteome</keyword>
<dbReference type="CDD" id="cd02808">
    <property type="entry name" value="GltS_FMN"/>
    <property type="match status" value="1"/>
</dbReference>
<evidence type="ECO:0000256" key="2">
    <source>
        <dbReference type="PIRNR" id="PIRNR006429"/>
    </source>
</evidence>
<dbReference type="GO" id="GO:0015930">
    <property type="term" value="F:glutamate synthase activity"/>
    <property type="evidence" value="ECO:0007669"/>
    <property type="project" value="InterPro"/>
</dbReference>
<dbReference type="InterPro" id="IPR002932">
    <property type="entry name" value="Glu_synthdom"/>
</dbReference>
<accession>Q0VPM6</accession>
<dbReference type="RefSeq" id="WP_011588705.1">
    <property type="nucleotide sequence ID" value="NC_008260.1"/>
</dbReference>
<dbReference type="Proteomes" id="UP000008871">
    <property type="component" value="Chromosome"/>
</dbReference>
<dbReference type="KEGG" id="abo:ABO_1424"/>
<dbReference type="PANTHER" id="PTHR43819:SF1">
    <property type="entry name" value="ARCHAEAL-TYPE GLUTAMATE SYNTHASE [NADPH]"/>
    <property type="match status" value="1"/>
</dbReference>
<comment type="similarity">
    <text evidence="1 2">Belongs to the glutamate synthase family.</text>
</comment>
<dbReference type="PANTHER" id="PTHR43819">
    <property type="entry name" value="ARCHAEAL-TYPE GLUTAMATE SYNTHASE [NADPH]"/>
    <property type="match status" value="1"/>
</dbReference>
<protein>
    <submittedName>
        <fullName evidence="5">Glutamate synthase, large subunit, putative</fullName>
    </submittedName>
</protein>
<organism evidence="5 6">
    <name type="scientific">Alcanivorax borkumensis (strain ATCC 700651 / DSM 11573 / NCIMB 13689 / SK2)</name>
    <dbReference type="NCBI Taxonomy" id="393595"/>
    <lineage>
        <taxon>Bacteria</taxon>
        <taxon>Pseudomonadati</taxon>
        <taxon>Pseudomonadota</taxon>
        <taxon>Gammaproteobacteria</taxon>
        <taxon>Oceanospirillales</taxon>
        <taxon>Alcanivoracaceae</taxon>
        <taxon>Alcanivorax</taxon>
    </lineage>
</organism>
<reference evidence="5 6" key="1">
    <citation type="journal article" date="2006" name="Nat. Biotechnol.">
        <title>Genome sequence of the ubiquitous hydrocarbon-degrading marine bacterium Alcanivorax borkumensis.</title>
        <authorList>
            <person name="Schneiker S."/>
            <person name="Martins dos Santos V.A.P."/>
            <person name="Bartels D."/>
            <person name="Bekel T."/>
            <person name="Brecht M."/>
            <person name="Buhrmester J."/>
            <person name="Chernikova T.N."/>
            <person name="Denaro R."/>
            <person name="Ferrer M."/>
            <person name="Gertler C."/>
            <person name="Goesmann A."/>
            <person name="Golyshina O.V."/>
            <person name="Kaminski F."/>
            <person name="Khachane A.N."/>
            <person name="Lang S."/>
            <person name="Linke B."/>
            <person name="McHardy A.C."/>
            <person name="Meyer F."/>
            <person name="Nechitaylo T."/>
            <person name="Puehler A."/>
            <person name="Regenhardt D."/>
            <person name="Rupp O."/>
            <person name="Sabirova J.S."/>
            <person name="Selbitschka W."/>
            <person name="Yakimov M.M."/>
            <person name="Timmis K.N."/>
            <person name="Vorhoelter F.-J."/>
            <person name="Weidner S."/>
            <person name="Kaiser O."/>
            <person name="Golyshin P.N."/>
        </authorList>
    </citation>
    <scope>NUCLEOTIDE SEQUENCE [LARGE SCALE GENOMIC DNA]</scope>
    <source>
        <strain evidence="6">ATCC 700651 / DSM 11573 / NCIMB 13689 / SK2</strain>
    </source>
</reference>
<gene>
    <name evidence="5" type="ordered locus">ABO_1424</name>
</gene>
<dbReference type="AlphaFoldDB" id="Q0VPM6"/>
<dbReference type="eggNOG" id="COG0069">
    <property type="taxonomic scope" value="Bacteria"/>
</dbReference>
<keyword evidence="3" id="KW-0472">Membrane</keyword>
<feature type="transmembrane region" description="Helical" evidence="3">
    <location>
        <begin position="13"/>
        <end position="37"/>
    </location>
</feature>
<dbReference type="STRING" id="393595.ABO_1424"/>
<dbReference type="PIRSF" id="PIRSF006429">
    <property type="entry name" value="GOGAT_lg_2"/>
    <property type="match status" value="1"/>
</dbReference>
<dbReference type="HOGENOM" id="CLU_026563_1_0_6"/>
<keyword evidence="3" id="KW-1133">Transmembrane helix</keyword>
<feature type="domain" description="Glutamate synthase" evidence="4">
    <location>
        <begin position="146"/>
        <end position="467"/>
    </location>
</feature>
<evidence type="ECO:0000259" key="4">
    <source>
        <dbReference type="Pfam" id="PF01645"/>
    </source>
</evidence>
<dbReference type="InterPro" id="IPR013785">
    <property type="entry name" value="Aldolase_TIM"/>
</dbReference>
<dbReference type="GO" id="GO:0006537">
    <property type="term" value="P:glutamate biosynthetic process"/>
    <property type="evidence" value="ECO:0007669"/>
    <property type="project" value="InterPro"/>
</dbReference>
<evidence type="ECO:0000313" key="5">
    <source>
        <dbReference type="EMBL" id="CAL16872.1"/>
    </source>
</evidence>